<name>A0A8B6FXL3_MYTGA</name>
<dbReference type="InterPro" id="IPR016187">
    <property type="entry name" value="CTDL_fold"/>
</dbReference>
<accession>A0A8B6FXL3</accession>
<dbReference type="InterPro" id="IPR016186">
    <property type="entry name" value="C-type_lectin-like/link_sf"/>
</dbReference>
<keyword evidence="1" id="KW-1133">Transmembrane helix</keyword>
<dbReference type="EMBL" id="UYJE01007592">
    <property type="protein sequence ID" value="VDI56234.1"/>
    <property type="molecule type" value="Genomic_DNA"/>
</dbReference>
<dbReference type="SMART" id="SM00034">
    <property type="entry name" value="CLECT"/>
    <property type="match status" value="2"/>
</dbReference>
<evidence type="ECO:0000313" key="3">
    <source>
        <dbReference type="EMBL" id="VDI56234.1"/>
    </source>
</evidence>
<keyword evidence="1" id="KW-0812">Transmembrane</keyword>
<dbReference type="PANTHER" id="PTHR22803">
    <property type="entry name" value="MANNOSE, PHOSPHOLIPASE, LECTIN RECEPTOR RELATED"/>
    <property type="match status" value="1"/>
</dbReference>
<dbReference type="AlphaFoldDB" id="A0A8B6FXL3"/>
<evidence type="ECO:0000259" key="2">
    <source>
        <dbReference type="PROSITE" id="PS50041"/>
    </source>
</evidence>
<dbReference type="InterPro" id="IPR050111">
    <property type="entry name" value="C-type_lectin/snaclec_domain"/>
</dbReference>
<evidence type="ECO:0000313" key="4">
    <source>
        <dbReference type="Proteomes" id="UP000596742"/>
    </source>
</evidence>
<protein>
    <recommendedName>
        <fullName evidence="2">C-type lectin domain-containing protein</fullName>
    </recommendedName>
</protein>
<organism evidence="3 4">
    <name type="scientific">Mytilus galloprovincialis</name>
    <name type="common">Mediterranean mussel</name>
    <dbReference type="NCBI Taxonomy" id="29158"/>
    <lineage>
        <taxon>Eukaryota</taxon>
        <taxon>Metazoa</taxon>
        <taxon>Spiralia</taxon>
        <taxon>Lophotrochozoa</taxon>
        <taxon>Mollusca</taxon>
        <taxon>Bivalvia</taxon>
        <taxon>Autobranchia</taxon>
        <taxon>Pteriomorphia</taxon>
        <taxon>Mytilida</taxon>
        <taxon>Mytiloidea</taxon>
        <taxon>Mytilidae</taxon>
        <taxon>Mytilinae</taxon>
        <taxon>Mytilus</taxon>
    </lineage>
</organism>
<reference evidence="3" key="1">
    <citation type="submission" date="2018-11" db="EMBL/GenBank/DDBJ databases">
        <authorList>
            <person name="Alioto T."/>
            <person name="Alioto T."/>
        </authorList>
    </citation>
    <scope>NUCLEOTIDE SEQUENCE</scope>
</reference>
<comment type="caution">
    <text evidence="3">The sequence shown here is derived from an EMBL/GenBank/DDBJ whole genome shotgun (WGS) entry which is preliminary data.</text>
</comment>
<dbReference type="CDD" id="cd00037">
    <property type="entry name" value="CLECT"/>
    <property type="match status" value="2"/>
</dbReference>
<sequence>MNEIVNLSLYVFFQIYFFTVFCNCPSGWSRYEQSCYHVSRDSASWAEAMKMCEIHGSFLASIETVAEDQYMKTLLGAQRHTSSFWLEGSDWDNEGEWKWEPHAIQMKFTNWHKGQPDNSGGKEHCLSVHRSYRYEFVDNNCHDSQHYLCEKPYVLVHIATDYPKFFCNCPSGWSRYDKSCYHISRDSASWAEAMKMCEIHGSFLANIETDAEDQYIKTLLGAQRHTVSYWLGGSDWDNEGEWKWEPHAIPFNFSDWQRGQPNNGGNNEHCLSVHRLHHYEFTDDNCHYSQHYLCEKPDTNSTETEVLGK</sequence>
<feature type="domain" description="C-type lectin" evidence="2">
    <location>
        <begin position="176"/>
        <end position="295"/>
    </location>
</feature>
<dbReference type="Pfam" id="PF00059">
    <property type="entry name" value="Lectin_C"/>
    <property type="match status" value="2"/>
</dbReference>
<dbReference type="PROSITE" id="PS50041">
    <property type="entry name" value="C_TYPE_LECTIN_2"/>
    <property type="match status" value="2"/>
</dbReference>
<proteinExistence type="predicted"/>
<keyword evidence="4" id="KW-1185">Reference proteome</keyword>
<evidence type="ECO:0000256" key="1">
    <source>
        <dbReference type="SAM" id="Phobius"/>
    </source>
</evidence>
<gene>
    <name evidence="3" type="ORF">MGAL_10B055948</name>
</gene>
<dbReference type="InterPro" id="IPR001304">
    <property type="entry name" value="C-type_lectin-like"/>
</dbReference>
<dbReference type="SUPFAM" id="SSF56436">
    <property type="entry name" value="C-type lectin-like"/>
    <property type="match status" value="2"/>
</dbReference>
<feature type="domain" description="C-type lectin" evidence="2">
    <location>
        <begin position="31"/>
        <end position="150"/>
    </location>
</feature>
<feature type="transmembrane region" description="Helical" evidence="1">
    <location>
        <begin position="7"/>
        <end position="28"/>
    </location>
</feature>
<dbReference type="Proteomes" id="UP000596742">
    <property type="component" value="Unassembled WGS sequence"/>
</dbReference>
<keyword evidence="1" id="KW-0472">Membrane</keyword>
<dbReference type="Gene3D" id="3.10.100.10">
    <property type="entry name" value="Mannose-Binding Protein A, subunit A"/>
    <property type="match status" value="2"/>
</dbReference>
<dbReference type="OrthoDB" id="6058632at2759"/>